<dbReference type="STRING" id="2903.R1EZT6"/>
<reference evidence="11" key="1">
    <citation type="journal article" date="2013" name="Nature">
        <title>Pan genome of the phytoplankton Emiliania underpins its global distribution.</title>
        <authorList>
            <person name="Read B.A."/>
            <person name="Kegel J."/>
            <person name="Klute M.J."/>
            <person name="Kuo A."/>
            <person name="Lefebvre S.C."/>
            <person name="Maumus F."/>
            <person name="Mayer C."/>
            <person name="Miller J."/>
            <person name="Monier A."/>
            <person name="Salamov A."/>
            <person name="Young J."/>
            <person name="Aguilar M."/>
            <person name="Claverie J.M."/>
            <person name="Frickenhaus S."/>
            <person name="Gonzalez K."/>
            <person name="Herman E.K."/>
            <person name="Lin Y.C."/>
            <person name="Napier J."/>
            <person name="Ogata H."/>
            <person name="Sarno A.F."/>
            <person name="Shmutz J."/>
            <person name="Schroeder D."/>
            <person name="de Vargas C."/>
            <person name="Verret F."/>
            <person name="von Dassow P."/>
            <person name="Valentin K."/>
            <person name="Van de Peer Y."/>
            <person name="Wheeler G."/>
            <person name="Dacks J.B."/>
            <person name="Delwiche C.F."/>
            <person name="Dyhrman S.T."/>
            <person name="Glockner G."/>
            <person name="John U."/>
            <person name="Richards T."/>
            <person name="Worden A.Z."/>
            <person name="Zhang X."/>
            <person name="Grigoriev I.V."/>
            <person name="Allen A.E."/>
            <person name="Bidle K."/>
            <person name="Borodovsky M."/>
            <person name="Bowler C."/>
            <person name="Brownlee C."/>
            <person name="Cock J.M."/>
            <person name="Elias M."/>
            <person name="Gladyshev V.N."/>
            <person name="Groth M."/>
            <person name="Guda C."/>
            <person name="Hadaegh A."/>
            <person name="Iglesias-Rodriguez M.D."/>
            <person name="Jenkins J."/>
            <person name="Jones B.M."/>
            <person name="Lawson T."/>
            <person name="Leese F."/>
            <person name="Lindquist E."/>
            <person name="Lobanov A."/>
            <person name="Lomsadze A."/>
            <person name="Malik S.B."/>
            <person name="Marsh M.E."/>
            <person name="Mackinder L."/>
            <person name="Mock T."/>
            <person name="Mueller-Roeber B."/>
            <person name="Pagarete A."/>
            <person name="Parker M."/>
            <person name="Probert I."/>
            <person name="Quesneville H."/>
            <person name="Raines C."/>
            <person name="Rensing S.A."/>
            <person name="Riano-Pachon D.M."/>
            <person name="Richier S."/>
            <person name="Rokitta S."/>
            <person name="Shiraiwa Y."/>
            <person name="Soanes D.M."/>
            <person name="van der Giezen M."/>
            <person name="Wahlund T.M."/>
            <person name="Williams B."/>
            <person name="Wilson W."/>
            <person name="Wolfe G."/>
            <person name="Wurch L.L."/>
        </authorList>
    </citation>
    <scope>NUCLEOTIDE SEQUENCE</scope>
</reference>
<dbReference type="Pfam" id="PF00231">
    <property type="entry name" value="ATP-synt"/>
    <property type="match status" value="1"/>
</dbReference>
<dbReference type="PANTHER" id="PTHR11693">
    <property type="entry name" value="ATP SYNTHASE GAMMA CHAIN"/>
    <property type="match status" value="1"/>
</dbReference>
<evidence type="ECO:0000256" key="3">
    <source>
        <dbReference type="ARBA" id="ARBA00022448"/>
    </source>
</evidence>
<evidence type="ECO:0000256" key="8">
    <source>
        <dbReference type="ARBA" id="ARBA00023310"/>
    </source>
</evidence>
<dbReference type="NCBIfam" id="TIGR01146">
    <property type="entry name" value="ATPsyn_F1gamma"/>
    <property type="match status" value="1"/>
</dbReference>
<evidence type="ECO:0000256" key="5">
    <source>
        <dbReference type="ARBA" id="ARBA00023065"/>
    </source>
</evidence>
<comment type="subcellular location">
    <subcellularLocation>
        <location evidence="1">Membrane</location>
        <topology evidence="1">Peripheral membrane protein</topology>
    </subcellularLocation>
</comment>
<keyword evidence="4" id="KW-0375">Hydrogen ion transport</keyword>
<keyword evidence="6" id="KW-0472">Membrane</keyword>
<dbReference type="RefSeq" id="XP_005784549.1">
    <property type="nucleotide sequence ID" value="XM_005784492.1"/>
</dbReference>
<sequence length="277" mass="30019">MPSIKDLGKRLKSVSSTSKITKAMKMVAASKLRKAESEMIAARPFAASVQNLMMPHIGIKEGEEAPASVMKLAISSDKGLCGGINSKICKEVKLAVDALVQRGAESSPQLLIVGSKGRDGMARTHSEYYKTTFDEAYGGAITFSLASFLAEQMLASTAESYTIWYNKFRSVINFEPTPLTIKGPEVLGASGVFDEFEFEGEKETVLADIYQFNLACTIYGCLLENKTSEEASRMTAMDSASTNAADMIARLTLIYNRMRQAKVTTELTEIVAGAEAV</sequence>
<evidence type="ECO:0000256" key="2">
    <source>
        <dbReference type="ARBA" id="ARBA00007681"/>
    </source>
</evidence>
<organism evidence="10 11">
    <name type="scientific">Emiliania huxleyi (strain CCMP1516)</name>
    <dbReference type="NCBI Taxonomy" id="280463"/>
    <lineage>
        <taxon>Eukaryota</taxon>
        <taxon>Haptista</taxon>
        <taxon>Haptophyta</taxon>
        <taxon>Prymnesiophyceae</taxon>
        <taxon>Isochrysidales</taxon>
        <taxon>Noelaerhabdaceae</taxon>
        <taxon>Emiliania</taxon>
    </lineage>
</organism>
<keyword evidence="8" id="KW-0066">ATP synthesis</keyword>
<evidence type="ECO:0000256" key="6">
    <source>
        <dbReference type="ARBA" id="ARBA00023136"/>
    </source>
</evidence>
<dbReference type="Proteomes" id="UP000013827">
    <property type="component" value="Unassembled WGS sequence"/>
</dbReference>
<name>A0A0D3K8N5_EMIH1</name>
<dbReference type="PIRSF" id="PIRSF039089">
    <property type="entry name" value="ATP_synthase_gamma"/>
    <property type="match status" value="1"/>
</dbReference>
<evidence type="ECO:0000256" key="1">
    <source>
        <dbReference type="ARBA" id="ARBA00004170"/>
    </source>
</evidence>
<evidence type="ECO:0000313" key="10">
    <source>
        <dbReference type="EnsemblProtists" id="EOD32120"/>
    </source>
</evidence>
<reference evidence="10" key="2">
    <citation type="submission" date="2024-10" db="UniProtKB">
        <authorList>
            <consortium name="EnsemblProtists"/>
        </authorList>
    </citation>
    <scope>IDENTIFICATION</scope>
</reference>
<dbReference type="InterPro" id="IPR000131">
    <property type="entry name" value="ATP_synth_F1_gsu"/>
</dbReference>
<evidence type="ECO:0000256" key="7">
    <source>
        <dbReference type="ARBA" id="ARBA00023196"/>
    </source>
</evidence>
<evidence type="ECO:0000256" key="9">
    <source>
        <dbReference type="ARBA" id="ARBA00031066"/>
    </source>
</evidence>
<keyword evidence="11" id="KW-1185">Reference proteome</keyword>
<dbReference type="AlphaFoldDB" id="A0A0D3K8N5"/>
<accession>A0A0D3K8N5</accession>
<dbReference type="PROSITE" id="PS00153">
    <property type="entry name" value="ATPASE_GAMMA"/>
    <property type="match status" value="1"/>
</dbReference>
<dbReference type="CDD" id="cd12151">
    <property type="entry name" value="F1-ATPase_gamma"/>
    <property type="match status" value="1"/>
</dbReference>
<dbReference type="SUPFAM" id="SSF52943">
    <property type="entry name" value="ATP synthase (F1-ATPase), gamma subunit"/>
    <property type="match status" value="1"/>
</dbReference>
<dbReference type="InterPro" id="IPR023632">
    <property type="entry name" value="ATP_synth_F1_gsu_CS"/>
</dbReference>
<dbReference type="GO" id="GO:0045259">
    <property type="term" value="C:proton-transporting ATP synthase complex"/>
    <property type="evidence" value="ECO:0007669"/>
    <property type="project" value="UniProtKB-KW"/>
</dbReference>
<keyword evidence="3" id="KW-0813">Transport</keyword>
<dbReference type="KEGG" id="ehx:EMIHUDRAFT_352634"/>
<proteinExistence type="inferred from homology"/>
<dbReference type="eggNOG" id="KOG1531">
    <property type="taxonomic scope" value="Eukaryota"/>
</dbReference>
<comment type="similarity">
    <text evidence="2">Belongs to the ATPase gamma chain family.</text>
</comment>
<dbReference type="PaxDb" id="2903-EOD32120"/>
<keyword evidence="5" id="KW-0406">Ion transport</keyword>
<dbReference type="GeneID" id="17277392"/>
<evidence type="ECO:0000313" key="11">
    <source>
        <dbReference type="Proteomes" id="UP000013827"/>
    </source>
</evidence>
<dbReference type="PRINTS" id="PR00126">
    <property type="entry name" value="ATPASEGAMMA"/>
</dbReference>
<dbReference type="HAMAP" id="MF_00815">
    <property type="entry name" value="ATP_synth_gamma_bact"/>
    <property type="match status" value="1"/>
</dbReference>
<keyword evidence="7" id="KW-0139">CF(1)</keyword>
<dbReference type="InterPro" id="IPR035968">
    <property type="entry name" value="ATP_synth_F1_ATPase_gsu"/>
</dbReference>
<dbReference type="HOGENOM" id="CLU_050669_4_0_1"/>
<dbReference type="OMA" id="MQITSAM"/>
<protein>
    <recommendedName>
        <fullName evidence="9">F-ATPase gamma subunit</fullName>
    </recommendedName>
</protein>
<evidence type="ECO:0000256" key="4">
    <source>
        <dbReference type="ARBA" id="ARBA00022781"/>
    </source>
</evidence>
<dbReference type="Gene3D" id="1.10.287.80">
    <property type="entry name" value="ATP synthase, gamma subunit, helix hairpin domain"/>
    <property type="match status" value="1"/>
</dbReference>
<dbReference type="GO" id="GO:0046933">
    <property type="term" value="F:proton-transporting ATP synthase activity, rotational mechanism"/>
    <property type="evidence" value="ECO:0007669"/>
    <property type="project" value="InterPro"/>
</dbReference>
<dbReference type="EnsemblProtists" id="EOD32120">
    <property type="protein sequence ID" value="EOD32120"/>
    <property type="gene ID" value="EMIHUDRAFT_352634"/>
</dbReference>
<dbReference type="Gene3D" id="3.40.1380.10">
    <property type="match status" value="1"/>
</dbReference>
<dbReference type="PANTHER" id="PTHR11693:SF22">
    <property type="entry name" value="ATP SYNTHASE SUBUNIT GAMMA, MITOCHONDRIAL"/>
    <property type="match status" value="1"/>
</dbReference>